<organism evidence="3 4">
    <name type="scientific">Dibothriocephalus latus</name>
    <name type="common">Fish tapeworm</name>
    <name type="synonym">Diphyllobothrium latum</name>
    <dbReference type="NCBI Taxonomy" id="60516"/>
    <lineage>
        <taxon>Eukaryota</taxon>
        <taxon>Metazoa</taxon>
        <taxon>Spiralia</taxon>
        <taxon>Lophotrochozoa</taxon>
        <taxon>Platyhelminthes</taxon>
        <taxon>Cestoda</taxon>
        <taxon>Eucestoda</taxon>
        <taxon>Diphyllobothriidea</taxon>
        <taxon>Diphyllobothriidae</taxon>
        <taxon>Dibothriocephalus</taxon>
    </lineage>
</organism>
<dbReference type="EMBL" id="UYRU01074812">
    <property type="protein sequence ID" value="VDN25074.1"/>
    <property type="molecule type" value="Genomic_DNA"/>
</dbReference>
<evidence type="ECO:0000313" key="4">
    <source>
        <dbReference type="Proteomes" id="UP000281553"/>
    </source>
</evidence>
<dbReference type="AlphaFoldDB" id="A0A3P7M722"/>
<proteinExistence type="predicted"/>
<keyword evidence="4" id="KW-1185">Reference proteome</keyword>
<feature type="compositionally biased region" description="Low complexity" evidence="1">
    <location>
        <begin position="115"/>
        <end position="135"/>
    </location>
</feature>
<protein>
    <recommendedName>
        <fullName evidence="2">DM14 domain-containing protein</fullName>
    </recommendedName>
</protein>
<dbReference type="OrthoDB" id="19996at2759"/>
<dbReference type="Proteomes" id="UP000281553">
    <property type="component" value="Unassembled WGS sequence"/>
</dbReference>
<feature type="compositionally biased region" description="Acidic residues" evidence="1">
    <location>
        <begin position="87"/>
        <end position="97"/>
    </location>
</feature>
<sequence>MHIPVLFFQSTHKSGQQIVTDFINKEDPPKPASSSISAANLALLKRRHQEYKHAAISARQSGDLERAKQLMVAVKALDETIPHIEAGEEPFNAEEDMPPPPDVFAPPSSQPSSPPQQQQQQQHPQPSSSGSPGSGTLAAAAASPVVSKESLTARVTILQVSSAFFFSANFLI</sequence>
<feature type="region of interest" description="Disordered" evidence="1">
    <location>
        <begin position="83"/>
        <end position="143"/>
    </location>
</feature>
<dbReference type="InterPro" id="IPR006608">
    <property type="entry name" value="CC2D1A/B_DM14"/>
</dbReference>
<dbReference type="PANTHER" id="PTHR13076">
    <property type="entry name" value="COILED-COIL AND C2 DOMAIN-CONTAINING PROTEIN 1-LIKE"/>
    <property type="match status" value="1"/>
</dbReference>
<evidence type="ECO:0000256" key="1">
    <source>
        <dbReference type="SAM" id="MobiDB-lite"/>
    </source>
</evidence>
<evidence type="ECO:0000259" key="2">
    <source>
        <dbReference type="SMART" id="SM00685"/>
    </source>
</evidence>
<feature type="compositionally biased region" description="Pro residues" evidence="1">
    <location>
        <begin position="98"/>
        <end position="114"/>
    </location>
</feature>
<feature type="domain" description="DM14" evidence="2">
    <location>
        <begin position="41"/>
        <end position="101"/>
    </location>
</feature>
<gene>
    <name evidence="3" type="ORF">DILT_LOCUS14560</name>
</gene>
<name>A0A3P7M722_DIBLA</name>
<reference evidence="3 4" key="1">
    <citation type="submission" date="2018-11" db="EMBL/GenBank/DDBJ databases">
        <authorList>
            <consortium name="Pathogen Informatics"/>
        </authorList>
    </citation>
    <scope>NUCLEOTIDE SEQUENCE [LARGE SCALE GENOMIC DNA]</scope>
</reference>
<accession>A0A3P7M722</accession>
<dbReference type="Pfam" id="PF21528">
    <property type="entry name" value="CC2D1A-B_DM14"/>
    <property type="match status" value="1"/>
</dbReference>
<dbReference type="PANTHER" id="PTHR13076:SF9">
    <property type="entry name" value="COILED-COIL AND C2 DOMAIN-CONTAINING PROTEIN 1-LIKE"/>
    <property type="match status" value="1"/>
</dbReference>
<evidence type="ECO:0000313" key="3">
    <source>
        <dbReference type="EMBL" id="VDN25074.1"/>
    </source>
</evidence>
<dbReference type="SMART" id="SM00685">
    <property type="entry name" value="DM14"/>
    <property type="match status" value="1"/>
</dbReference>
<dbReference type="InterPro" id="IPR039725">
    <property type="entry name" value="CC2D1A/B"/>
</dbReference>
<dbReference type="GO" id="GO:0001227">
    <property type="term" value="F:DNA-binding transcription repressor activity, RNA polymerase II-specific"/>
    <property type="evidence" value="ECO:0007669"/>
    <property type="project" value="InterPro"/>
</dbReference>